<sequence length="509" mass="55431">MRKQSNKANKKADNFGKGNVTPTQVAFLVDRYLSDNNFSETRSLFRTEASSLLSKSSVQEAPKSLLSLGAILNEYICLKEQKVMVDQERIRLEQEKCRVQTLLQSFQNAMNAYNAVGSSPTPSIPTVAPKLAMTLPQLQPFTGSPAGFPVYKSPIVHPVSTPSNIGTQLANFSSPMTSYPPAINKRKDSKDFSDAPPVAKRSRNKSSTRTFPDKVQSQESAHPSLPADSSPSNCVGGSLQNGSSVAKCLFNQSSMPIPANASVPMTPPRANSSQSDKSVSPLEVSSTTNHSNDNTPEGVTTTRCTVISSKRVTVSPFKQIAYTMERNHCISTCSPVKTNLKRQAKREHVKGRLDFDGSDPLMNSDQSMADQISTSESEKEIGLFDIDLPSLDVIGTDFSFSEMLRDFDFECQGMDYSCQPAIGASMDTASGSSPESMDGDMEANQLMSEFSSTVTEVLSQKDTSMQGGENGPFKLFGFADSSEICNKMHQNYKPCEKSREFAGSDLFNN</sequence>
<comment type="caution">
    <text evidence="2">The sequence shown here is derived from an EMBL/GenBank/DDBJ whole genome shotgun (WGS) entry which is preliminary data.</text>
</comment>
<accession>A0AA88A9S3</accession>
<reference evidence="2" key="1">
    <citation type="submission" date="2023-07" db="EMBL/GenBank/DDBJ databases">
        <title>draft genome sequence of fig (Ficus carica).</title>
        <authorList>
            <person name="Takahashi T."/>
            <person name="Nishimura K."/>
        </authorList>
    </citation>
    <scope>NUCLEOTIDE SEQUENCE</scope>
</reference>
<dbReference type="PANTHER" id="PTHR35117:SF1">
    <property type="entry name" value="MYOSIN-M HEAVY PROTEIN"/>
    <property type="match status" value="1"/>
</dbReference>
<feature type="region of interest" description="Disordered" evidence="1">
    <location>
        <begin position="176"/>
        <end position="236"/>
    </location>
</feature>
<dbReference type="PANTHER" id="PTHR35117">
    <property type="entry name" value="MYOSIN-M HEAVY PROTEIN"/>
    <property type="match status" value="1"/>
</dbReference>
<feature type="compositionally biased region" description="Polar residues" evidence="1">
    <location>
        <begin position="207"/>
        <end position="236"/>
    </location>
</feature>
<dbReference type="Proteomes" id="UP001187192">
    <property type="component" value="Unassembled WGS sequence"/>
</dbReference>
<name>A0AA88A9S3_FICCA</name>
<dbReference type="EMBL" id="BTGU01000026">
    <property type="protein sequence ID" value="GMN47820.1"/>
    <property type="molecule type" value="Genomic_DNA"/>
</dbReference>
<gene>
    <name evidence="2" type="ORF">TIFTF001_017009</name>
</gene>
<proteinExistence type="predicted"/>
<protein>
    <recommendedName>
        <fullName evidence="4">LisH domain-containing protein</fullName>
    </recommendedName>
</protein>
<evidence type="ECO:0000256" key="1">
    <source>
        <dbReference type="SAM" id="MobiDB-lite"/>
    </source>
</evidence>
<dbReference type="AlphaFoldDB" id="A0AA88A9S3"/>
<evidence type="ECO:0000313" key="2">
    <source>
        <dbReference type="EMBL" id="GMN47820.1"/>
    </source>
</evidence>
<evidence type="ECO:0008006" key="4">
    <source>
        <dbReference type="Google" id="ProtNLM"/>
    </source>
</evidence>
<organism evidence="2 3">
    <name type="scientific">Ficus carica</name>
    <name type="common">Common fig</name>
    <dbReference type="NCBI Taxonomy" id="3494"/>
    <lineage>
        <taxon>Eukaryota</taxon>
        <taxon>Viridiplantae</taxon>
        <taxon>Streptophyta</taxon>
        <taxon>Embryophyta</taxon>
        <taxon>Tracheophyta</taxon>
        <taxon>Spermatophyta</taxon>
        <taxon>Magnoliopsida</taxon>
        <taxon>eudicotyledons</taxon>
        <taxon>Gunneridae</taxon>
        <taxon>Pentapetalae</taxon>
        <taxon>rosids</taxon>
        <taxon>fabids</taxon>
        <taxon>Rosales</taxon>
        <taxon>Moraceae</taxon>
        <taxon>Ficeae</taxon>
        <taxon>Ficus</taxon>
    </lineage>
</organism>
<feature type="region of interest" description="Disordered" evidence="1">
    <location>
        <begin position="259"/>
        <end position="300"/>
    </location>
</feature>
<keyword evidence="3" id="KW-1185">Reference proteome</keyword>
<feature type="compositionally biased region" description="Polar residues" evidence="1">
    <location>
        <begin position="269"/>
        <end position="300"/>
    </location>
</feature>
<dbReference type="Gramene" id="FCD_00024096-RA">
    <property type="protein sequence ID" value="FCD_00024096-RA:cds"/>
    <property type="gene ID" value="FCD_00024096"/>
</dbReference>
<evidence type="ECO:0000313" key="3">
    <source>
        <dbReference type="Proteomes" id="UP001187192"/>
    </source>
</evidence>